<protein>
    <recommendedName>
        <fullName evidence="4">Ser-Thr-rich glycosyl-phosphatidyl-inositol-anchored membrane family-domain-containing protein</fullName>
    </recommendedName>
</protein>
<feature type="signal peptide" evidence="1">
    <location>
        <begin position="1"/>
        <end position="17"/>
    </location>
</feature>
<dbReference type="EMBL" id="JAYKXP010000055">
    <property type="protein sequence ID" value="KAK7034691.1"/>
    <property type="molecule type" value="Genomic_DNA"/>
</dbReference>
<organism evidence="2 3">
    <name type="scientific">Paramarasmius palmivorus</name>
    <dbReference type="NCBI Taxonomy" id="297713"/>
    <lineage>
        <taxon>Eukaryota</taxon>
        <taxon>Fungi</taxon>
        <taxon>Dikarya</taxon>
        <taxon>Basidiomycota</taxon>
        <taxon>Agaricomycotina</taxon>
        <taxon>Agaricomycetes</taxon>
        <taxon>Agaricomycetidae</taxon>
        <taxon>Agaricales</taxon>
        <taxon>Marasmiineae</taxon>
        <taxon>Marasmiaceae</taxon>
        <taxon>Paramarasmius</taxon>
    </lineage>
</organism>
<comment type="caution">
    <text evidence="2">The sequence shown here is derived from an EMBL/GenBank/DDBJ whole genome shotgun (WGS) entry which is preliminary data.</text>
</comment>
<dbReference type="Proteomes" id="UP001383192">
    <property type="component" value="Unassembled WGS sequence"/>
</dbReference>
<name>A0AAW0C770_9AGAR</name>
<keyword evidence="1" id="KW-0732">Signal</keyword>
<reference evidence="2 3" key="1">
    <citation type="submission" date="2024-01" db="EMBL/GenBank/DDBJ databases">
        <title>A draft genome for a cacao thread blight-causing isolate of Paramarasmius palmivorus.</title>
        <authorList>
            <person name="Baruah I.K."/>
            <person name="Bukari Y."/>
            <person name="Amoako-Attah I."/>
            <person name="Meinhardt L.W."/>
            <person name="Bailey B.A."/>
            <person name="Cohen S.P."/>
        </authorList>
    </citation>
    <scope>NUCLEOTIDE SEQUENCE [LARGE SCALE GENOMIC DNA]</scope>
    <source>
        <strain evidence="2 3">GH-12</strain>
    </source>
</reference>
<evidence type="ECO:0008006" key="4">
    <source>
        <dbReference type="Google" id="ProtNLM"/>
    </source>
</evidence>
<sequence>MQFKFVTLVAFAAAVSASPALVKKAALDIWSPRIISPNAATVWTVGTTVNVTWDTSDAPKDISNAPLITLNRARLVGSAGTLAPVNSFDLRAGFVEVDVPLVPAGKDYSITLFGDSGNTSPDFTIVA</sequence>
<accession>A0AAW0C770</accession>
<evidence type="ECO:0000313" key="2">
    <source>
        <dbReference type="EMBL" id="KAK7034691.1"/>
    </source>
</evidence>
<gene>
    <name evidence="2" type="ORF">VNI00_012098</name>
</gene>
<dbReference type="AlphaFoldDB" id="A0AAW0C770"/>
<evidence type="ECO:0000256" key="1">
    <source>
        <dbReference type="SAM" id="SignalP"/>
    </source>
</evidence>
<proteinExistence type="predicted"/>
<keyword evidence="3" id="KW-1185">Reference proteome</keyword>
<evidence type="ECO:0000313" key="3">
    <source>
        <dbReference type="Proteomes" id="UP001383192"/>
    </source>
</evidence>
<feature type="chain" id="PRO_5043508310" description="Ser-Thr-rich glycosyl-phosphatidyl-inositol-anchored membrane family-domain-containing protein" evidence="1">
    <location>
        <begin position="18"/>
        <end position="127"/>
    </location>
</feature>